<proteinExistence type="predicted"/>
<dbReference type="AlphaFoldDB" id="A0A397G5T7"/>
<evidence type="ECO:0000313" key="1">
    <source>
        <dbReference type="EMBL" id="RHZ45399.1"/>
    </source>
</evidence>
<dbReference type="Gene3D" id="3.80.10.10">
    <property type="entry name" value="Ribonuclease Inhibitor"/>
    <property type="match status" value="1"/>
</dbReference>
<dbReference type="InterPro" id="IPR032675">
    <property type="entry name" value="LRR_dom_sf"/>
</dbReference>
<protein>
    <submittedName>
        <fullName evidence="1">Uncharacterized protein</fullName>
    </submittedName>
</protein>
<sequence>MANLTLYMDKNYPVSNRSSVTNLDLSSKNFVGNLTISGFVNLQKLKYSFNNFDAISLRDCGNLEDGSFVNSWGSYECYMIKFIKLNLSNNQISELNLDGSSNLAYLDCHDNSLSALNLSKSVKYVKVNCSNNSNNPTLSKITLPDSFVPVLFDCRNTTLSQMTFPNSSAFDCQKILFFHKTPPLAII</sequence>
<reference evidence="1 2" key="1">
    <citation type="submission" date="2018-08" db="EMBL/GenBank/DDBJ databases">
        <title>Genome and evolution of the arbuscular mycorrhizal fungus Diversispora epigaea (formerly Glomus versiforme) and its bacterial endosymbionts.</title>
        <authorList>
            <person name="Sun X."/>
            <person name="Fei Z."/>
            <person name="Harrison M."/>
        </authorList>
    </citation>
    <scope>NUCLEOTIDE SEQUENCE [LARGE SCALE GENOMIC DNA]</scope>
    <source>
        <strain evidence="1 2">IT104</strain>
    </source>
</reference>
<organism evidence="1 2">
    <name type="scientific">Diversispora epigaea</name>
    <dbReference type="NCBI Taxonomy" id="1348612"/>
    <lineage>
        <taxon>Eukaryota</taxon>
        <taxon>Fungi</taxon>
        <taxon>Fungi incertae sedis</taxon>
        <taxon>Mucoromycota</taxon>
        <taxon>Glomeromycotina</taxon>
        <taxon>Glomeromycetes</taxon>
        <taxon>Diversisporales</taxon>
        <taxon>Diversisporaceae</taxon>
        <taxon>Diversispora</taxon>
    </lineage>
</organism>
<name>A0A397G5T7_9GLOM</name>
<dbReference type="Proteomes" id="UP000266861">
    <property type="component" value="Unassembled WGS sequence"/>
</dbReference>
<dbReference type="OrthoDB" id="204638at2759"/>
<dbReference type="EMBL" id="PQFF01000549">
    <property type="protein sequence ID" value="RHZ45399.1"/>
    <property type="molecule type" value="Genomic_DNA"/>
</dbReference>
<evidence type="ECO:0000313" key="2">
    <source>
        <dbReference type="Proteomes" id="UP000266861"/>
    </source>
</evidence>
<dbReference type="SUPFAM" id="SSF52058">
    <property type="entry name" value="L domain-like"/>
    <property type="match status" value="1"/>
</dbReference>
<gene>
    <name evidence="1" type="ORF">Glove_680g15</name>
</gene>
<comment type="caution">
    <text evidence="1">The sequence shown here is derived from an EMBL/GenBank/DDBJ whole genome shotgun (WGS) entry which is preliminary data.</text>
</comment>
<accession>A0A397G5T7</accession>
<keyword evidence="2" id="KW-1185">Reference proteome</keyword>